<reference evidence="2" key="1">
    <citation type="submission" date="2020-02" db="EMBL/GenBank/DDBJ databases">
        <authorList>
            <person name="Meier V. D."/>
        </authorList>
    </citation>
    <scope>NUCLEOTIDE SEQUENCE</scope>
    <source>
        <strain evidence="2">AVDCRST_MAG49</strain>
    </source>
</reference>
<evidence type="ECO:0000313" key="2">
    <source>
        <dbReference type="EMBL" id="CAA9555803.1"/>
    </source>
</evidence>
<feature type="compositionally biased region" description="Low complexity" evidence="1">
    <location>
        <begin position="50"/>
        <end position="61"/>
    </location>
</feature>
<dbReference type="EMBL" id="CADCWG010000146">
    <property type="protein sequence ID" value="CAA9555803.1"/>
    <property type="molecule type" value="Genomic_DNA"/>
</dbReference>
<name>A0A6J4UTG9_9BACT</name>
<protein>
    <submittedName>
        <fullName evidence="2">Uncharacterized protein</fullName>
    </submittedName>
</protein>
<accession>A0A6J4UTG9</accession>
<feature type="compositionally biased region" description="Basic and acidic residues" evidence="1">
    <location>
        <begin position="28"/>
        <end position="41"/>
    </location>
</feature>
<sequence>MSRDQVVGPSPRARHPGPLSAPGIADRASVERSPTVHDAFHRRLRPPAPISAMVAAAAGNTGRRRTGRRWRVDGGLTPGP</sequence>
<proteinExistence type="predicted"/>
<gene>
    <name evidence="2" type="ORF">AVDCRST_MAG49-2907</name>
</gene>
<feature type="region of interest" description="Disordered" evidence="1">
    <location>
        <begin position="1"/>
        <end position="80"/>
    </location>
</feature>
<organism evidence="2">
    <name type="scientific">uncultured Thermomicrobiales bacterium</name>
    <dbReference type="NCBI Taxonomy" id="1645740"/>
    <lineage>
        <taxon>Bacteria</taxon>
        <taxon>Pseudomonadati</taxon>
        <taxon>Thermomicrobiota</taxon>
        <taxon>Thermomicrobia</taxon>
        <taxon>Thermomicrobiales</taxon>
        <taxon>environmental samples</taxon>
    </lineage>
</organism>
<evidence type="ECO:0000256" key="1">
    <source>
        <dbReference type="SAM" id="MobiDB-lite"/>
    </source>
</evidence>
<dbReference type="AlphaFoldDB" id="A0A6J4UTG9"/>